<dbReference type="Gene3D" id="3.20.20.100">
    <property type="entry name" value="NADP-dependent oxidoreductase domain"/>
    <property type="match status" value="1"/>
</dbReference>
<keyword evidence="3 6" id="KW-1133">Transmembrane helix</keyword>
<feature type="transmembrane region" description="Helical" evidence="6">
    <location>
        <begin position="367"/>
        <end position="389"/>
    </location>
</feature>
<feature type="non-terminal residue" evidence="8">
    <location>
        <position position="1"/>
    </location>
</feature>
<keyword evidence="4 6" id="KW-0472">Membrane</keyword>
<evidence type="ECO:0000256" key="5">
    <source>
        <dbReference type="SAM" id="MobiDB-lite"/>
    </source>
</evidence>
<feature type="transmembrane region" description="Helical" evidence="6">
    <location>
        <begin position="193"/>
        <end position="219"/>
    </location>
</feature>
<dbReference type="OrthoDB" id="416253at2759"/>
<feature type="region of interest" description="Disordered" evidence="5">
    <location>
        <begin position="333"/>
        <end position="357"/>
    </location>
</feature>
<evidence type="ECO:0000256" key="4">
    <source>
        <dbReference type="ARBA" id="ARBA00023136"/>
    </source>
</evidence>
<dbReference type="SUPFAM" id="SSF51430">
    <property type="entry name" value="NAD(P)-linked oxidoreductase"/>
    <property type="match status" value="1"/>
</dbReference>
<keyword evidence="9" id="KW-1185">Reference proteome</keyword>
<proteinExistence type="predicted"/>
<feature type="domain" description="EXPERA" evidence="7">
    <location>
        <begin position="189"/>
        <end position="260"/>
    </location>
</feature>
<dbReference type="GO" id="GO:0016020">
    <property type="term" value="C:membrane"/>
    <property type="evidence" value="ECO:0007669"/>
    <property type="project" value="UniProtKB-SubCell"/>
</dbReference>
<dbReference type="Pfam" id="PF05241">
    <property type="entry name" value="EBP"/>
    <property type="match status" value="1"/>
</dbReference>
<feature type="transmembrane region" description="Helical" evidence="6">
    <location>
        <begin position="116"/>
        <end position="138"/>
    </location>
</feature>
<protein>
    <recommendedName>
        <fullName evidence="7">EXPERA domain-containing protein</fullName>
    </recommendedName>
</protein>
<feature type="compositionally biased region" description="Low complexity" evidence="5">
    <location>
        <begin position="333"/>
        <end position="345"/>
    </location>
</feature>
<evidence type="ECO:0000313" key="9">
    <source>
        <dbReference type="Proteomes" id="UP000310158"/>
    </source>
</evidence>
<organism evidence="8 9">
    <name type="scientific">Bondarzewia mesenterica</name>
    <dbReference type="NCBI Taxonomy" id="1095465"/>
    <lineage>
        <taxon>Eukaryota</taxon>
        <taxon>Fungi</taxon>
        <taxon>Dikarya</taxon>
        <taxon>Basidiomycota</taxon>
        <taxon>Agaricomycotina</taxon>
        <taxon>Agaricomycetes</taxon>
        <taxon>Russulales</taxon>
        <taxon>Bondarzewiaceae</taxon>
        <taxon>Bondarzewia</taxon>
    </lineage>
</organism>
<accession>A0A4S4L695</accession>
<dbReference type="InterPro" id="IPR033118">
    <property type="entry name" value="EXPERA"/>
</dbReference>
<keyword evidence="2 6" id="KW-0812">Transmembrane</keyword>
<dbReference type="InterPro" id="IPR036812">
    <property type="entry name" value="NAD(P)_OxRdtase_dom_sf"/>
</dbReference>
<reference evidence="8 9" key="1">
    <citation type="submission" date="2019-02" db="EMBL/GenBank/DDBJ databases">
        <title>Genome sequencing of the rare red list fungi Bondarzewia mesenterica.</title>
        <authorList>
            <person name="Buettner E."/>
            <person name="Kellner H."/>
        </authorList>
    </citation>
    <scope>NUCLEOTIDE SEQUENCE [LARGE SCALE GENOMIC DNA]</scope>
    <source>
        <strain evidence="8 9">DSM 108281</strain>
    </source>
</reference>
<comment type="caution">
    <text evidence="8">The sequence shown here is derived from an EMBL/GenBank/DDBJ whole genome shotgun (WGS) entry which is preliminary data.</text>
</comment>
<evidence type="ECO:0000256" key="3">
    <source>
        <dbReference type="ARBA" id="ARBA00022989"/>
    </source>
</evidence>
<name>A0A4S4L695_9AGAM</name>
<feature type="compositionally biased region" description="Polar residues" evidence="5">
    <location>
        <begin position="346"/>
        <end position="357"/>
    </location>
</feature>
<evidence type="ECO:0000256" key="6">
    <source>
        <dbReference type="SAM" id="Phobius"/>
    </source>
</evidence>
<dbReference type="Proteomes" id="UP000310158">
    <property type="component" value="Unassembled WGS sequence"/>
</dbReference>
<evidence type="ECO:0000256" key="2">
    <source>
        <dbReference type="ARBA" id="ARBA00022692"/>
    </source>
</evidence>
<sequence length="462" mass="50647">KHGIVTESYGGQSPVFRSKGGPVDPVLVSIAERLSKTTGKTVQEGHVLMLWQRYNGIVFVTTTSKEARLKEYLDAAALPDLTREEVAAIDKAGSELHKRHFANVFPDDIRWSQVRIILVPIGFISIVVRYGISTAVLLSASRLNLFPVFPALSNFLSSFSGYAAYGEVSPLILKTDAFEPSSSAFGTLSDSSFIYVLLAIYGASTSTTTLACLSVLLNTPTTSAETIAANIISVSFPQRMILLSSYLPFFFLPLYMTVDMAFRIEKLVAAGLRAGADAASAENCDILWSTRFFRSSQPPTRVLFGTSLPFFKTSFKNNMYLISPSPDFFFSCQSPHRPSSQSSTSNPANTTLPTLSFTSQTPRPTTIVLALACGLLVSGLFLTAVFFLVCRQSDRIDEEDPFDNSYERRANPWYPNKQQLPKGPMSLSQDSTFNSNNSIATIPKAFVLGERYPSFPLRPGIA</sequence>
<dbReference type="EMBL" id="SGPL01000877">
    <property type="protein sequence ID" value="THH06461.1"/>
    <property type="molecule type" value="Genomic_DNA"/>
</dbReference>
<evidence type="ECO:0000259" key="7">
    <source>
        <dbReference type="Pfam" id="PF05241"/>
    </source>
</evidence>
<gene>
    <name evidence="8" type="ORF">EW146_g9602</name>
</gene>
<evidence type="ECO:0000313" key="8">
    <source>
        <dbReference type="EMBL" id="THH06461.1"/>
    </source>
</evidence>
<feature type="region of interest" description="Disordered" evidence="5">
    <location>
        <begin position="407"/>
        <end position="430"/>
    </location>
</feature>
<dbReference type="AlphaFoldDB" id="A0A4S4L695"/>
<evidence type="ECO:0000256" key="1">
    <source>
        <dbReference type="ARBA" id="ARBA00004141"/>
    </source>
</evidence>
<feature type="transmembrane region" description="Helical" evidence="6">
    <location>
        <begin position="240"/>
        <end position="258"/>
    </location>
</feature>
<comment type="subcellular location">
    <subcellularLocation>
        <location evidence="1">Membrane</location>
        <topology evidence="1">Multi-pass membrane protein</topology>
    </subcellularLocation>
</comment>